<dbReference type="GO" id="GO:0043952">
    <property type="term" value="P:protein transport by the Sec complex"/>
    <property type="evidence" value="ECO:0007669"/>
    <property type="project" value="TreeGrafter"/>
</dbReference>
<dbReference type="EC" id="7.4.2.8" evidence="12"/>
<evidence type="ECO:0000256" key="3">
    <source>
        <dbReference type="ARBA" id="ARBA00022448"/>
    </source>
</evidence>
<dbReference type="GO" id="GO:0005829">
    <property type="term" value="C:cytosol"/>
    <property type="evidence" value="ECO:0007669"/>
    <property type="project" value="TreeGrafter"/>
</dbReference>
<evidence type="ECO:0000313" key="16">
    <source>
        <dbReference type="EMBL" id="PRX99819.1"/>
    </source>
</evidence>
<keyword evidence="3 12" id="KW-0813">Transport</keyword>
<evidence type="ECO:0000259" key="13">
    <source>
        <dbReference type="PROSITE" id="PS51192"/>
    </source>
</evidence>
<dbReference type="InterPro" id="IPR020937">
    <property type="entry name" value="SecA_CS"/>
</dbReference>
<dbReference type="GO" id="GO:0031522">
    <property type="term" value="C:cell envelope Sec protein transport complex"/>
    <property type="evidence" value="ECO:0007669"/>
    <property type="project" value="TreeGrafter"/>
</dbReference>
<dbReference type="HAMAP" id="MF_01382">
    <property type="entry name" value="SecA"/>
    <property type="match status" value="1"/>
</dbReference>
<dbReference type="SUPFAM" id="SSF81886">
    <property type="entry name" value="Helical scaffold and wing domains of SecA"/>
    <property type="match status" value="1"/>
</dbReference>
<keyword evidence="4 12" id="KW-1003">Cell membrane</keyword>
<evidence type="ECO:0000256" key="12">
    <source>
        <dbReference type="HAMAP-Rule" id="MF_01382"/>
    </source>
</evidence>
<keyword evidence="9 12" id="KW-1278">Translocase</keyword>
<dbReference type="InterPro" id="IPR014018">
    <property type="entry name" value="SecA_motor_DEAD"/>
</dbReference>
<dbReference type="GO" id="GO:0006605">
    <property type="term" value="P:protein targeting"/>
    <property type="evidence" value="ECO:0007669"/>
    <property type="project" value="UniProtKB-UniRule"/>
</dbReference>
<organism evidence="16 17">
    <name type="scientific">Allonocardiopsis opalescens</name>
    <dbReference type="NCBI Taxonomy" id="1144618"/>
    <lineage>
        <taxon>Bacteria</taxon>
        <taxon>Bacillati</taxon>
        <taxon>Actinomycetota</taxon>
        <taxon>Actinomycetes</taxon>
        <taxon>Streptosporangiales</taxon>
        <taxon>Allonocardiopsis</taxon>
    </lineage>
</organism>
<evidence type="ECO:0000256" key="8">
    <source>
        <dbReference type="ARBA" id="ARBA00022927"/>
    </source>
</evidence>
<dbReference type="PROSITE" id="PS51194">
    <property type="entry name" value="HELICASE_CTER"/>
    <property type="match status" value="1"/>
</dbReference>
<dbReference type="PROSITE" id="PS51192">
    <property type="entry name" value="HELICASE_ATP_BIND_1"/>
    <property type="match status" value="1"/>
</dbReference>
<dbReference type="Pfam" id="PF07516">
    <property type="entry name" value="SecA_SW"/>
    <property type="match status" value="1"/>
</dbReference>
<keyword evidence="8 12" id="KW-0653">Protein transport</keyword>
<keyword evidence="5 12" id="KW-0963">Cytoplasm</keyword>
<feature type="domain" description="Helicase C-terminal" evidence="14">
    <location>
        <begin position="427"/>
        <end position="586"/>
    </location>
</feature>
<dbReference type="GO" id="GO:0005886">
    <property type="term" value="C:plasma membrane"/>
    <property type="evidence" value="ECO:0007669"/>
    <property type="project" value="UniProtKB-SubCell"/>
</dbReference>
<dbReference type="EMBL" id="PVZC01000003">
    <property type="protein sequence ID" value="PRX99819.1"/>
    <property type="molecule type" value="Genomic_DNA"/>
</dbReference>
<evidence type="ECO:0000256" key="6">
    <source>
        <dbReference type="ARBA" id="ARBA00022741"/>
    </source>
</evidence>
<evidence type="ECO:0000256" key="5">
    <source>
        <dbReference type="ARBA" id="ARBA00022490"/>
    </source>
</evidence>
<evidence type="ECO:0000256" key="7">
    <source>
        <dbReference type="ARBA" id="ARBA00022840"/>
    </source>
</evidence>
<name>A0A2T0Q7J9_9ACTN</name>
<keyword evidence="11 12" id="KW-0472">Membrane</keyword>
<gene>
    <name evidence="12" type="primary">secA</name>
    <name evidence="16" type="ORF">CLV72_103426</name>
</gene>
<reference evidence="16 17" key="1">
    <citation type="submission" date="2018-03" db="EMBL/GenBank/DDBJ databases">
        <title>Genomic Encyclopedia of Archaeal and Bacterial Type Strains, Phase II (KMG-II): from individual species to whole genera.</title>
        <authorList>
            <person name="Goeker M."/>
        </authorList>
    </citation>
    <scope>NUCLEOTIDE SEQUENCE [LARGE SCALE GENOMIC DNA]</scope>
    <source>
        <strain evidence="16 17">DSM 45601</strain>
    </source>
</reference>
<proteinExistence type="inferred from homology"/>
<feature type="binding site" evidence="12">
    <location>
        <begin position="114"/>
        <end position="118"/>
    </location>
    <ligand>
        <name>ATP</name>
        <dbReference type="ChEBI" id="CHEBI:30616"/>
    </ligand>
</feature>
<dbReference type="PROSITE" id="PS01312">
    <property type="entry name" value="SECA"/>
    <property type="match status" value="1"/>
</dbReference>
<evidence type="ECO:0000256" key="4">
    <source>
        <dbReference type="ARBA" id="ARBA00022475"/>
    </source>
</evidence>
<protein>
    <recommendedName>
        <fullName evidence="12">Protein translocase subunit SecA</fullName>
        <ecNumber evidence="12">7.4.2.8</ecNumber>
    </recommendedName>
</protein>
<dbReference type="NCBIfam" id="TIGR04221">
    <property type="entry name" value="SecA2_Mycobac"/>
    <property type="match status" value="1"/>
</dbReference>
<dbReference type="InterPro" id="IPR036266">
    <property type="entry name" value="SecA_Wing/Scaffold_sf"/>
</dbReference>
<feature type="binding site" evidence="12">
    <location>
        <position position="96"/>
    </location>
    <ligand>
        <name>ATP</name>
        <dbReference type="ChEBI" id="CHEBI:30616"/>
    </ligand>
</feature>
<dbReference type="Pfam" id="PF07517">
    <property type="entry name" value="SecA_DEAD"/>
    <property type="match status" value="1"/>
</dbReference>
<dbReference type="InterPro" id="IPR000185">
    <property type="entry name" value="SecA"/>
</dbReference>
<dbReference type="AlphaFoldDB" id="A0A2T0Q7J9"/>
<accession>A0A2T0Q7J9</accession>
<dbReference type="InterPro" id="IPR036670">
    <property type="entry name" value="SecA_X-link_sf"/>
</dbReference>
<dbReference type="InterPro" id="IPR011130">
    <property type="entry name" value="SecA_preprotein_X-link_dom"/>
</dbReference>
<dbReference type="GO" id="GO:0005524">
    <property type="term" value="F:ATP binding"/>
    <property type="evidence" value="ECO:0007669"/>
    <property type="project" value="UniProtKB-UniRule"/>
</dbReference>
<dbReference type="InterPro" id="IPR044722">
    <property type="entry name" value="SecA_SF2_C"/>
</dbReference>
<dbReference type="CDD" id="cd18803">
    <property type="entry name" value="SF2_C_secA"/>
    <property type="match status" value="1"/>
</dbReference>
<evidence type="ECO:0000259" key="15">
    <source>
        <dbReference type="PROSITE" id="PS51196"/>
    </source>
</evidence>
<keyword evidence="17" id="KW-1185">Reference proteome</keyword>
<evidence type="ECO:0000256" key="11">
    <source>
        <dbReference type="ARBA" id="ARBA00023136"/>
    </source>
</evidence>
<dbReference type="Gene3D" id="3.40.50.300">
    <property type="entry name" value="P-loop containing nucleotide triphosphate hydrolases"/>
    <property type="match status" value="3"/>
</dbReference>
<comment type="subunit">
    <text evidence="12">Monomer and homodimer. Part of the essential Sec protein translocation apparatus which comprises SecA, SecYEG and auxiliary proteins SecDF. Other proteins may also be involved.</text>
</comment>
<comment type="subcellular location">
    <subcellularLocation>
        <location evidence="12">Cell membrane</location>
        <topology evidence="12">Peripheral membrane protein</topology>
        <orientation evidence="12">Cytoplasmic side</orientation>
    </subcellularLocation>
    <subcellularLocation>
        <location evidence="12">Cytoplasm</location>
    </subcellularLocation>
    <subcellularLocation>
        <location evidence="1">Membrane</location>
        <topology evidence="1">Peripheral membrane protein</topology>
    </subcellularLocation>
    <text evidence="12">Distribution is 50-50.</text>
</comment>
<dbReference type="GO" id="GO:0017038">
    <property type="term" value="P:protein import"/>
    <property type="evidence" value="ECO:0007669"/>
    <property type="project" value="InterPro"/>
</dbReference>
<evidence type="ECO:0000259" key="14">
    <source>
        <dbReference type="PROSITE" id="PS51194"/>
    </source>
</evidence>
<dbReference type="Gene3D" id="3.90.1440.10">
    <property type="entry name" value="SecA, preprotein cross-linking domain"/>
    <property type="match status" value="1"/>
</dbReference>
<comment type="function">
    <text evidence="12">Part of the Sec protein translocase complex. Interacts with the SecYEG preprotein conducting channel. Has a central role in coupling the hydrolysis of ATP to the transfer of proteins into and across the cell membrane, serving as an ATP-driven molecular motor driving the stepwise translocation of polypeptide chains across the membrane.</text>
</comment>
<evidence type="ECO:0000256" key="1">
    <source>
        <dbReference type="ARBA" id="ARBA00004170"/>
    </source>
</evidence>
<dbReference type="PROSITE" id="PS51196">
    <property type="entry name" value="SECA_MOTOR_DEAD"/>
    <property type="match status" value="1"/>
</dbReference>
<dbReference type="Pfam" id="PF21090">
    <property type="entry name" value="P-loop_SecA"/>
    <property type="match status" value="2"/>
</dbReference>
<dbReference type="Pfam" id="PF01043">
    <property type="entry name" value="SecA_PP_bind"/>
    <property type="match status" value="1"/>
</dbReference>
<dbReference type="SUPFAM" id="SSF52540">
    <property type="entry name" value="P-loop containing nucleoside triphosphate hydrolases"/>
    <property type="match status" value="2"/>
</dbReference>
<evidence type="ECO:0000313" key="17">
    <source>
        <dbReference type="Proteomes" id="UP000237846"/>
    </source>
</evidence>
<feature type="binding site" evidence="12">
    <location>
        <position position="502"/>
    </location>
    <ligand>
        <name>ATP</name>
        <dbReference type="ChEBI" id="CHEBI:30616"/>
    </ligand>
</feature>
<dbReference type="SMART" id="SM00958">
    <property type="entry name" value="SecA_PP_bind"/>
    <property type="match status" value="1"/>
</dbReference>
<dbReference type="InterPro" id="IPR011115">
    <property type="entry name" value="SecA_DEAD"/>
</dbReference>
<evidence type="ECO:0000256" key="2">
    <source>
        <dbReference type="ARBA" id="ARBA00007650"/>
    </source>
</evidence>
<dbReference type="InterPro" id="IPR026389">
    <property type="entry name" value="SecA_Actinobact-type"/>
</dbReference>
<dbReference type="SUPFAM" id="SSF81767">
    <property type="entry name" value="Pre-protein crosslinking domain of SecA"/>
    <property type="match status" value="1"/>
</dbReference>
<keyword evidence="7 12" id="KW-0067">ATP-binding</keyword>
<dbReference type="PANTHER" id="PTHR30612">
    <property type="entry name" value="SECA INNER MEMBRANE COMPONENT OF SEC PROTEIN SECRETION SYSTEM"/>
    <property type="match status" value="1"/>
</dbReference>
<dbReference type="PRINTS" id="PR00906">
    <property type="entry name" value="SECA"/>
</dbReference>
<dbReference type="Gene3D" id="1.10.3060.10">
    <property type="entry name" value="Helical scaffold and wing domains of SecA"/>
    <property type="match status" value="1"/>
</dbReference>
<dbReference type="FunFam" id="3.40.50.300:FF:000429">
    <property type="entry name" value="Preprotein translocase subunit SecA"/>
    <property type="match status" value="1"/>
</dbReference>
<dbReference type="SMART" id="SM00957">
    <property type="entry name" value="SecA_DEAD"/>
    <property type="match status" value="1"/>
</dbReference>
<dbReference type="Proteomes" id="UP000237846">
    <property type="component" value="Unassembled WGS sequence"/>
</dbReference>
<dbReference type="GO" id="GO:0065002">
    <property type="term" value="P:intracellular protein transmembrane transport"/>
    <property type="evidence" value="ECO:0007669"/>
    <property type="project" value="UniProtKB-UniRule"/>
</dbReference>
<dbReference type="InterPro" id="IPR011116">
    <property type="entry name" value="SecA_Wing/Scaffold"/>
</dbReference>
<feature type="domain" description="SecA family profile" evidence="15">
    <location>
        <begin position="9"/>
        <end position="583"/>
    </location>
</feature>
<dbReference type="InterPro" id="IPR014001">
    <property type="entry name" value="Helicase_ATP-bd"/>
</dbReference>
<evidence type="ECO:0000256" key="9">
    <source>
        <dbReference type="ARBA" id="ARBA00022967"/>
    </source>
</evidence>
<feature type="domain" description="Helicase ATP-binding" evidence="13">
    <location>
        <begin position="98"/>
        <end position="257"/>
    </location>
</feature>
<comment type="similarity">
    <text evidence="2 12">Belongs to the SecA family.</text>
</comment>
<dbReference type="CDD" id="cd17928">
    <property type="entry name" value="DEXDc_SecA"/>
    <property type="match status" value="1"/>
</dbReference>
<keyword evidence="10 12" id="KW-0811">Translocation</keyword>
<comment type="catalytic activity">
    <reaction evidence="12">
        <text>ATP + H2O + cellular proteinSide 1 = ADP + phosphate + cellular proteinSide 2.</text>
        <dbReference type="EC" id="7.4.2.8"/>
    </reaction>
</comment>
<dbReference type="GO" id="GO:0008564">
    <property type="term" value="F:protein-exporting ATPase activity"/>
    <property type="evidence" value="ECO:0007669"/>
    <property type="project" value="UniProtKB-EC"/>
</dbReference>
<sequence>MGTVGGRMGEWFRRLIGRPGTVDLGPYRRLLGQVGDREPTVRELPDEELTASVTELRADESVAGADRFPTDKLVEFSALAREAARRALDERPFDVQLLGMMAMLSGNVIEMATGEGKTLVGALTSAGYAIRGRRVHIASVNDYLARRDAEWMRPVYDLLGVSVGWIGQDSTADERRAAYACDVCYGAVSELGFDVLRDRLAYEESELVVPEPDVLIVDEADSVLVDEARVPLVLAGAIEQSAADPALAELVKGLGRGVHYEIEEDARAAHLTNAGIDRVEAALGGIDLYGVEHMATLTAVNLALYAHALVERDVDYIVRDGRIQLIDDNRGRVATLQRWPDGLHAAVEAKEGLVTSESGEVLDTTTIQALVRRYPTVCGMTGTAVAVAEQLREFYELEVAVVPPNVPCIRKDEPDRLYVTRDDKEDALVAHISSVHGEGRPILIGTLDVAESERLARRLRRAGLECSVLNAKNDAEEAAIIAEAGREGAITVSTQMAGRGTDIRLGGRDAQDHDRVAEIGGLYVIGTGRYSSSRLDDQLRGRAGRQGDPGGSVFFTSFEDDVIVRHASDTAVPSADPKTGRIEDAGGKWSMNHAQRVAEGELLELHRNTWRYNKLVEVQRSTVLEYRNKVLHSDLADKELAERCSERHAELLGEVGAEVLAAAARQIVLYHLDQRWSEHFALLTELREGIHLRALGRRNPLDEFNRDAVPPFLNLLAEVREQAAETFRSVTITPEGVDLAASGLKRPTATWTYLVRDDQFDEGERFMSTMKRAMRRPK</sequence>
<dbReference type="InterPro" id="IPR027417">
    <property type="entry name" value="P-loop_NTPase"/>
</dbReference>
<comment type="caution">
    <text evidence="16">The sequence shown here is derived from an EMBL/GenBank/DDBJ whole genome shotgun (WGS) entry which is preliminary data.</text>
</comment>
<dbReference type="PANTHER" id="PTHR30612:SF0">
    <property type="entry name" value="CHLOROPLAST PROTEIN-TRANSPORTING ATPASE"/>
    <property type="match status" value="1"/>
</dbReference>
<dbReference type="InterPro" id="IPR001650">
    <property type="entry name" value="Helicase_C-like"/>
</dbReference>
<keyword evidence="6 12" id="KW-0547">Nucleotide-binding</keyword>
<evidence type="ECO:0000256" key="10">
    <source>
        <dbReference type="ARBA" id="ARBA00023010"/>
    </source>
</evidence>